<sequence length="95" mass="9442">MQAPLMTATWIVVACNQGRARKSRHPCRAASSSAGRGGTCLSGTFSATSAAALIANVAASTAKDTPAPTVSTSNADTTGARSVAAFWAASTRALA</sequence>
<accession>A0ABU1PWQ6</accession>
<reference evidence="1 2" key="1">
    <citation type="submission" date="2023-07" db="EMBL/GenBank/DDBJ databases">
        <title>Sequencing the genomes of 1000 actinobacteria strains.</title>
        <authorList>
            <person name="Klenk H.-P."/>
        </authorList>
    </citation>
    <scope>NUCLEOTIDE SEQUENCE [LARGE SCALE GENOMIC DNA]</scope>
    <source>
        <strain evidence="1 2">DSM 43749</strain>
    </source>
</reference>
<dbReference type="Proteomes" id="UP001268819">
    <property type="component" value="Unassembled WGS sequence"/>
</dbReference>
<protein>
    <recommendedName>
        <fullName evidence="3">Secreted protein</fullName>
    </recommendedName>
</protein>
<evidence type="ECO:0000313" key="2">
    <source>
        <dbReference type="Proteomes" id="UP001268819"/>
    </source>
</evidence>
<keyword evidence="2" id="KW-1185">Reference proteome</keyword>
<name>A0ABU1PWQ6_9PSEU</name>
<evidence type="ECO:0008006" key="3">
    <source>
        <dbReference type="Google" id="ProtNLM"/>
    </source>
</evidence>
<organism evidence="1 2">
    <name type="scientific">Saccharothrix longispora</name>
    <dbReference type="NCBI Taxonomy" id="33920"/>
    <lineage>
        <taxon>Bacteria</taxon>
        <taxon>Bacillati</taxon>
        <taxon>Actinomycetota</taxon>
        <taxon>Actinomycetes</taxon>
        <taxon>Pseudonocardiales</taxon>
        <taxon>Pseudonocardiaceae</taxon>
        <taxon>Saccharothrix</taxon>
    </lineage>
</organism>
<comment type="caution">
    <text evidence="1">The sequence shown here is derived from an EMBL/GenBank/DDBJ whole genome shotgun (WGS) entry which is preliminary data.</text>
</comment>
<proteinExistence type="predicted"/>
<gene>
    <name evidence="1" type="ORF">J2S66_003260</name>
</gene>
<evidence type="ECO:0000313" key="1">
    <source>
        <dbReference type="EMBL" id="MDR6594876.1"/>
    </source>
</evidence>
<dbReference type="EMBL" id="JAVDSG010000001">
    <property type="protein sequence ID" value="MDR6594876.1"/>
    <property type="molecule type" value="Genomic_DNA"/>
</dbReference>